<keyword evidence="2" id="KW-1185">Reference proteome</keyword>
<name>A0ABT0HTN6_9BACT</name>
<dbReference type="RefSeq" id="WP_232563745.1">
    <property type="nucleotide sequence ID" value="NZ_JALPRF010000009.1"/>
</dbReference>
<dbReference type="EMBL" id="JALPRF010000009">
    <property type="protein sequence ID" value="MCK8495559.1"/>
    <property type="molecule type" value="Genomic_DNA"/>
</dbReference>
<gene>
    <name evidence="1" type="ORF">M0L20_27080</name>
</gene>
<protein>
    <submittedName>
        <fullName evidence="1">Uncharacterized protein</fullName>
    </submittedName>
</protein>
<evidence type="ECO:0000313" key="2">
    <source>
        <dbReference type="Proteomes" id="UP001202180"/>
    </source>
</evidence>
<reference evidence="1 2" key="1">
    <citation type="submission" date="2022-04" db="EMBL/GenBank/DDBJ databases">
        <title>Spirosoma sp. strain RP8 genome sequencing and assembly.</title>
        <authorList>
            <person name="Jung Y."/>
        </authorList>
    </citation>
    <scope>NUCLEOTIDE SEQUENCE [LARGE SCALE GENOMIC DNA]</scope>
    <source>
        <strain evidence="1 2">RP8</strain>
    </source>
</reference>
<evidence type="ECO:0000313" key="1">
    <source>
        <dbReference type="EMBL" id="MCK8495559.1"/>
    </source>
</evidence>
<dbReference type="Proteomes" id="UP001202180">
    <property type="component" value="Unassembled WGS sequence"/>
</dbReference>
<proteinExistence type="predicted"/>
<sequence>METSQANLWNRLTADPTYVAFHMVRIAPVFAITPADLICLVAGNEKLIRLAACRIDAQIGKAWIEQVNQYTGIDSETIDLYLAHMIQGYFDTATMNNH</sequence>
<organism evidence="1 2">
    <name type="scientific">Spirosoma liriopis</name>
    <dbReference type="NCBI Taxonomy" id="2937440"/>
    <lineage>
        <taxon>Bacteria</taxon>
        <taxon>Pseudomonadati</taxon>
        <taxon>Bacteroidota</taxon>
        <taxon>Cytophagia</taxon>
        <taxon>Cytophagales</taxon>
        <taxon>Cytophagaceae</taxon>
        <taxon>Spirosoma</taxon>
    </lineage>
</organism>
<accession>A0ABT0HTN6</accession>
<comment type="caution">
    <text evidence="1">The sequence shown here is derived from an EMBL/GenBank/DDBJ whole genome shotgun (WGS) entry which is preliminary data.</text>
</comment>